<gene>
    <name evidence="3" type="ORF">MGAL_10B000570</name>
</gene>
<evidence type="ECO:0000313" key="3">
    <source>
        <dbReference type="EMBL" id="VDH92895.1"/>
    </source>
</evidence>
<dbReference type="OrthoDB" id="6180209at2759"/>
<sequence length="890" mass="101887">MTDNSKVKCGPCEYKSKLERARKWCTECEEGYCNECVKDHKLHKILRDHRVISIDDYFKIADISKIHQRCNMHGENFEYFSPSKDKIFCFKCLSTQFTYRNQEDIITIKEALNSSNTKDYVSNFETQLDDLIKEVEQRVKCHEHVADYIDDKVDKIIWKIREIRKKIDKKLDKLEARAIEDLKHNAHVQSTGENHHILKERVKEAREIKRNITLTKEYASDKHLFIFSRRVLEPFEQIKNVVNPLIRVEQPNDLLFIISPELISVMNAKSFGEVRPDYRPQVEYCTKDLKTESGETGPMIKTIEKIKDIQFDCGRKKNLKITCCRILPDKRFVVSVLDNLRLTVHKEDGSLEKSLILQGGSVFGITVIDIQRIAVSHGNRTIDVISLIDERKKSSFDIDRHCEVYDLVFNNHKLFFGSSSVYTNEILISTMSGKIIGCIPVPKHQSPSTFTMAQLGDKIYFTCKGKTCEKVVCCDLTGDTLWKFGSRKDISKSPRRHQSGLNVRFRTDDNDSLELPDEQLSGSVSAFHTYDNDYYSNFPDEHLSRRASRVRVYDKDSLTASLAIDKYGNVIVTDKSDGVQAVSCDGKVGKVIRKEPTTMIDYDMNLNMLTVHKEDGSLENGIILQGESVSGITVIDIQRIAVSHGNRTIDVNLIDERKKSSFDIDRHCEVYDLVFNNHKLFLGSNSVYTNAILISTMSGKIIGCIPVPKYHSLSTFRMAQLGDKICYTYKGKTCEKVVCFDLTGDTLWKFGSRKDSSKPARQHLSGMNIRVRTEDIDSLKSLDEQLPGMVSTFHAYDNYYSSLFLRQHLSRTDYRFCAMDTNRLQSSLVVDKYGNVLVFDKSDGVKAISCDGKVGKVIRNEPTTIIDYDINSNTLVLLNGYTATLYKIIY</sequence>
<dbReference type="Gene3D" id="3.30.160.60">
    <property type="entry name" value="Classic Zinc Finger"/>
    <property type="match status" value="1"/>
</dbReference>
<feature type="domain" description="B box-type" evidence="2">
    <location>
        <begin position="4"/>
        <end position="54"/>
    </location>
</feature>
<dbReference type="EMBL" id="UYJE01000389">
    <property type="protein sequence ID" value="VDH92895.1"/>
    <property type="molecule type" value="Genomic_DNA"/>
</dbReference>
<dbReference type="PANTHER" id="PTHR25462:SF296">
    <property type="entry name" value="MEIOTIC P26, ISOFORM F"/>
    <property type="match status" value="1"/>
</dbReference>
<keyword evidence="4" id="KW-1185">Reference proteome</keyword>
<dbReference type="PANTHER" id="PTHR25462">
    <property type="entry name" value="BONUS, ISOFORM C-RELATED"/>
    <property type="match status" value="1"/>
</dbReference>
<accession>A0A8B6BM53</accession>
<dbReference type="GO" id="GO:0061630">
    <property type="term" value="F:ubiquitin protein ligase activity"/>
    <property type="evidence" value="ECO:0007669"/>
    <property type="project" value="TreeGrafter"/>
</dbReference>
<keyword evidence="1" id="KW-0479">Metal-binding</keyword>
<dbReference type="GO" id="GO:0008270">
    <property type="term" value="F:zinc ion binding"/>
    <property type="evidence" value="ECO:0007669"/>
    <property type="project" value="UniProtKB-KW"/>
</dbReference>
<evidence type="ECO:0000259" key="2">
    <source>
        <dbReference type="PROSITE" id="PS50119"/>
    </source>
</evidence>
<dbReference type="Proteomes" id="UP000596742">
    <property type="component" value="Unassembled WGS sequence"/>
</dbReference>
<name>A0A8B6BM53_MYTGA</name>
<organism evidence="3 4">
    <name type="scientific">Mytilus galloprovincialis</name>
    <name type="common">Mediterranean mussel</name>
    <dbReference type="NCBI Taxonomy" id="29158"/>
    <lineage>
        <taxon>Eukaryota</taxon>
        <taxon>Metazoa</taxon>
        <taxon>Spiralia</taxon>
        <taxon>Lophotrochozoa</taxon>
        <taxon>Mollusca</taxon>
        <taxon>Bivalvia</taxon>
        <taxon>Autobranchia</taxon>
        <taxon>Pteriomorphia</taxon>
        <taxon>Mytilida</taxon>
        <taxon>Mytiloidea</taxon>
        <taxon>Mytilidae</taxon>
        <taxon>Mytilinae</taxon>
        <taxon>Mytilus</taxon>
    </lineage>
</organism>
<proteinExistence type="predicted"/>
<comment type="caution">
    <text evidence="3">The sequence shown here is derived from an EMBL/GenBank/DDBJ whole genome shotgun (WGS) entry which is preliminary data.</text>
</comment>
<keyword evidence="1" id="KW-0862">Zinc</keyword>
<evidence type="ECO:0000313" key="4">
    <source>
        <dbReference type="Proteomes" id="UP000596742"/>
    </source>
</evidence>
<dbReference type="AlphaFoldDB" id="A0A8B6BM53"/>
<dbReference type="PROSITE" id="PS50119">
    <property type="entry name" value="ZF_BBOX"/>
    <property type="match status" value="1"/>
</dbReference>
<dbReference type="InterPro" id="IPR000315">
    <property type="entry name" value="Znf_B-box"/>
</dbReference>
<evidence type="ECO:0000256" key="1">
    <source>
        <dbReference type="PROSITE-ProRule" id="PRU00024"/>
    </source>
</evidence>
<dbReference type="CDD" id="cd19757">
    <property type="entry name" value="Bbox1"/>
    <property type="match status" value="1"/>
</dbReference>
<dbReference type="InterPro" id="IPR011047">
    <property type="entry name" value="Quinoprotein_ADH-like_sf"/>
</dbReference>
<dbReference type="InterPro" id="IPR047153">
    <property type="entry name" value="TRIM45/56/19-like"/>
</dbReference>
<dbReference type="SUPFAM" id="SSF50998">
    <property type="entry name" value="Quinoprotein alcohol dehydrogenase-like"/>
    <property type="match status" value="1"/>
</dbReference>
<reference evidence="3" key="1">
    <citation type="submission" date="2018-11" db="EMBL/GenBank/DDBJ databases">
        <authorList>
            <person name="Alioto T."/>
            <person name="Alioto T."/>
        </authorList>
    </citation>
    <scope>NUCLEOTIDE SEQUENCE</scope>
</reference>
<keyword evidence="1" id="KW-0863">Zinc-finger</keyword>
<protein>
    <recommendedName>
        <fullName evidence="2">B box-type domain-containing protein</fullName>
    </recommendedName>
</protein>